<proteinExistence type="predicted"/>
<dbReference type="PANTHER" id="PTHR46512">
    <property type="entry name" value="PEPTIDYLPROLYL ISOMERASE"/>
    <property type="match status" value="1"/>
</dbReference>
<dbReference type="InterPro" id="IPR050754">
    <property type="entry name" value="FKBP4/5/8-like"/>
</dbReference>
<dbReference type="SUPFAM" id="SSF48452">
    <property type="entry name" value="TPR-like"/>
    <property type="match status" value="1"/>
</dbReference>
<dbReference type="Pfam" id="PF18023">
    <property type="entry name" value="FKBP_N_2"/>
    <property type="match status" value="1"/>
</dbReference>
<dbReference type="EMBL" id="CAJHNJ030000035">
    <property type="protein sequence ID" value="CAG9127995.1"/>
    <property type="molecule type" value="Genomic_DNA"/>
</dbReference>
<evidence type="ECO:0000259" key="2">
    <source>
        <dbReference type="Pfam" id="PF18023"/>
    </source>
</evidence>
<evidence type="ECO:0000313" key="3">
    <source>
        <dbReference type="EMBL" id="CAG9127995.1"/>
    </source>
</evidence>
<dbReference type="Pfam" id="PF00515">
    <property type="entry name" value="TPR_1"/>
    <property type="match status" value="1"/>
</dbReference>
<dbReference type="SMART" id="SM00028">
    <property type="entry name" value="TPR"/>
    <property type="match status" value="3"/>
</dbReference>
<comment type="caution">
    <text evidence="3">The sequence shown here is derived from an EMBL/GenBank/DDBJ whole genome shotgun (WGS) entry which is preliminary data.</text>
</comment>
<name>A0A8S4FMG3_PLUXY</name>
<feature type="repeat" description="TPR" evidence="1">
    <location>
        <begin position="192"/>
        <end position="225"/>
    </location>
</feature>
<dbReference type="Gene3D" id="1.25.40.10">
    <property type="entry name" value="Tetratricopeptide repeat domain"/>
    <property type="match status" value="1"/>
</dbReference>
<feature type="domain" description="BDBT FKBP like N-terminal" evidence="2">
    <location>
        <begin position="12"/>
        <end position="118"/>
    </location>
</feature>
<reference evidence="3" key="1">
    <citation type="submission" date="2020-11" db="EMBL/GenBank/DDBJ databases">
        <authorList>
            <person name="Whiteford S."/>
        </authorList>
    </citation>
    <scope>NUCLEOTIDE SEQUENCE</scope>
</reference>
<evidence type="ECO:0000256" key="1">
    <source>
        <dbReference type="PROSITE-ProRule" id="PRU00339"/>
    </source>
</evidence>
<dbReference type="InterPro" id="IPR019734">
    <property type="entry name" value="TPR_rpt"/>
</dbReference>
<dbReference type="PANTHER" id="PTHR46512:SF10">
    <property type="entry name" value="FK506-BINDING PROTEIN-LIKE"/>
    <property type="match status" value="1"/>
</dbReference>
<dbReference type="InterPro" id="IPR040478">
    <property type="entry name" value="FKBP_N_2"/>
</dbReference>
<dbReference type="Proteomes" id="UP000653454">
    <property type="component" value="Unassembled WGS sequence"/>
</dbReference>
<accession>A0A8S4FMG3</accession>
<sequence>MPDETVVSARPDRELKKKIITPGDYNVVPYEDSRCKVTITNLKCSNESGDCAVDPDSQVFSAQFNGIVLIGDSDSFIDKDFELILQQMCNGEVCEATMTYRDCEGKLAAEYKFTLELKETTVEQLVSDWGWMRLYEAATHHKERGVELVKQKRMADAFRRFSKALKMLIAIEPIDLEEIPEESVKEIKELKVKLLNNLAHCQIQYNEYEAALDLCNRALKYDPDNIKTYYRRCVSYQGLNLYEEAWNDIQHVLKLDPSDRAAQQKASLLKPKVDEIKTKYANVMKKMFV</sequence>
<dbReference type="InterPro" id="IPR011990">
    <property type="entry name" value="TPR-like_helical_dom_sf"/>
</dbReference>
<dbReference type="AlphaFoldDB" id="A0A8S4FMG3"/>
<feature type="repeat" description="TPR" evidence="1">
    <location>
        <begin position="226"/>
        <end position="259"/>
    </location>
</feature>
<organism evidence="3 4">
    <name type="scientific">Plutella xylostella</name>
    <name type="common">Diamondback moth</name>
    <name type="synonym">Plutella maculipennis</name>
    <dbReference type="NCBI Taxonomy" id="51655"/>
    <lineage>
        <taxon>Eukaryota</taxon>
        <taxon>Metazoa</taxon>
        <taxon>Ecdysozoa</taxon>
        <taxon>Arthropoda</taxon>
        <taxon>Hexapoda</taxon>
        <taxon>Insecta</taxon>
        <taxon>Pterygota</taxon>
        <taxon>Neoptera</taxon>
        <taxon>Endopterygota</taxon>
        <taxon>Lepidoptera</taxon>
        <taxon>Glossata</taxon>
        <taxon>Ditrysia</taxon>
        <taxon>Yponomeutoidea</taxon>
        <taxon>Plutellidae</taxon>
        <taxon>Plutella</taxon>
    </lineage>
</organism>
<keyword evidence="4" id="KW-1185">Reference proteome</keyword>
<evidence type="ECO:0000313" key="4">
    <source>
        <dbReference type="Proteomes" id="UP000653454"/>
    </source>
</evidence>
<dbReference type="PROSITE" id="PS50005">
    <property type="entry name" value="TPR"/>
    <property type="match status" value="2"/>
</dbReference>
<keyword evidence="1" id="KW-0802">TPR repeat</keyword>
<gene>
    <name evidence="3" type="ORF">PLXY2_LOCUS9067</name>
</gene>
<protein>
    <submittedName>
        <fullName evidence="3">(diamondback moth) hypothetical protein</fullName>
    </submittedName>
</protein>